<evidence type="ECO:0000313" key="3">
    <source>
        <dbReference type="Proteomes" id="UP000637267"/>
    </source>
</evidence>
<dbReference type="Proteomes" id="UP000637267">
    <property type="component" value="Unassembled WGS sequence"/>
</dbReference>
<proteinExistence type="predicted"/>
<dbReference type="SUPFAM" id="SSF54427">
    <property type="entry name" value="NTF2-like"/>
    <property type="match status" value="1"/>
</dbReference>
<keyword evidence="3" id="KW-1185">Reference proteome</keyword>
<dbReference type="InterPro" id="IPR032710">
    <property type="entry name" value="NTF2-like_dom_sf"/>
</dbReference>
<dbReference type="Pfam" id="PF12680">
    <property type="entry name" value="SnoaL_2"/>
    <property type="match status" value="1"/>
</dbReference>
<organism evidence="2 3">
    <name type="scientific">Silvimonas iriomotensis</name>
    <dbReference type="NCBI Taxonomy" id="449662"/>
    <lineage>
        <taxon>Bacteria</taxon>
        <taxon>Pseudomonadati</taxon>
        <taxon>Pseudomonadota</taxon>
        <taxon>Betaproteobacteria</taxon>
        <taxon>Neisseriales</taxon>
        <taxon>Chitinibacteraceae</taxon>
        <taxon>Silvimonas</taxon>
    </lineage>
</organism>
<accession>A0ABQ2PD64</accession>
<dbReference type="Gene3D" id="3.10.450.50">
    <property type="match status" value="1"/>
</dbReference>
<dbReference type="EMBL" id="BMLX01000006">
    <property type="protein sequence ID" value="GGP23487.1"/>
    <property type="molecule type" value="Genomic_DNA"/>
</dbReference>
<reference evidence="3" key="1">
    <citation type="journal article" date="2019" name="Int. J. Syst. Evol. Microbiol.">
        <title>The Global Catalogue of Microorganisms (GCM) 10K type strain sequencing project: providing services to taxonomists for standard genome sequencing and annotation.</title>
        <authorList>
            <consortium name="The Broad Institute Genomics Platform"/>
            <consortium name="The Broad Institute Genome Sequencing Center for Infectious Disease"/>
            <person name="Wu L."/>
            <person name="Ma J."/>
        </authorList>
    </citation>
    <scope>NUCLEOTIDE SEQUENCE [LARGE SCALE GENOMIC DNA]</scope>
    <source>
        <strain evidence="3">CGMCC 1.8859</strain>
    </source>
</reference>
<sequence>MNYIDQKGGYIMLADESVRSPEDVVQAQLDAYNAHDTDRFVACYAEDVRVAGWPSNETRMEGRYALAAFYRLHRFNRPELKADLQNRIVFGNTVIDHEIITGLEHHTVTAVAIYRVDNNLISSVHFVERPPVPDR</sequence>
<feature type="domain" description="SnoaL-like" evidence="1">
    <location>
        <begin position="25"/>
        <end position="123"/>
    </location>
</feature>
<evidence type="ECO:0000259" key="1">
    <source>
        <dbReference type="Pfam" id="PF12680"/>
    </source>
</evidence>
<protein>
    <submittedName>
        <fullName evidence="2">Steroid Delta-isomerase</fullName>
    </submittedName>
</protein>
<dbReference type="InterPro" id="IPR037401">
    <property type="entry name" value="SnoaL-like"/>
</dbReference>
<gene>
    <name evidence="2" type="ORF">GCM10010970_34870</name>
</gene>
<name>A0ABQ2PD64_9NEIS</name>
<evidence type="ECO:0000313" key="2">
    <source>
        <dbReference type="EMBL" id="GGP23487.1"/>
    </source>
</evidence>
<comment type="caution">
    <text evidence="2">The sequence shown here is derived from an EMBL/GenBank/DDBJ whole genome shotgun (WGS) entry which is preliminary data.</text>
</comment>